<dbReference type="AlphaFoldDB" id="A0A9D1S7F6"/>
<keyword evidence="2" id="KW-0812">Transmembrane</keyword>
<feature type="transmembrane region" description="Helical" evidence="2">
    <location>
        <begin position="276"/>
        <end position="296"/>
    </location>
</feature>
<keyword evidence="2" id="KW-0472">Membrane</keyword>
<feature type="transmembrane region" description="Helical" evidence="2">
    <location>
        <begin position="106"/>
        <end position="129"/>
    </location>
</feature>
<feature type="transmembrane region" description="Helical" evidence="2">
    <location>
        <begin position="334"/>
        <end position="358"/>
    </location>
</feature>
<dbReference type="PANTHER" id="PTHR46558">
    <property type="entry name" value="TRACRIPTIONAL REGULATORY PROTEIN-RELATED-RELATED"/>
    <property type="match status" value="1"/>
</dbReference>
<dbReference type="InterPro" id="IPR010982">
    <property type="entry name" value="Lambda_DNA-bd_dom_sf"/>
</dbReference>
<feature type="transmembrane region" description="Helical" evidence="2">
    <location>
        <begin position="308"/>
        <end position="327"/>
    </location>
</feature>
<evidence type="ECO:0000259" key="3">
    <source>
        <dbReference type="PROSITE" id="PS50943"/>
    </source>
</evidence>
<sequence>MNLGENIKRLREEKGISQEYAAQKIGVSVQSVSLWEENKTVPSIENLVMLSEILGVTVDEVLGKGASQPADNSSQSVQELPIGTAAVSKDDESKKQGVKLYYRKNILSRCVIAAIGLIYLFNSCMFMIFDRSRLNPIFLFAPFIFVALGLMVPLVLSLYKRHKSLKSVKDSNGIEKLYFYRQGIGFSTERQDEYDRNFFAYYNEINGVFISKKQLVISYAQNLYTVNLEDIQGDKDVILKMLINNIRYFYSQDVAYKYPLCNMSEEKIKLFQRTNWILFCLMIVSANVFVIKFMFFADGYKGLQSLKIASGAFIIFSLASLATAIFGKSKGLKTVGYIVVSAILTLYAAIGFLSTMAFSENYVRTDYSCMKEIETVTGIDFPDGGEAFIKDSSKDTLYSYSGIDIDSFMHYLLIKKDSLYVDFTDEQGIAEFEKYLAESEEWKTQISDLPEYFYYSFDKINQYNYDYYTFFNATDGEINKTITEAGNYKLMFFKYSQHYNRLVIIEYDLTLTD</sequence>
<keyword evidence="2" id="KW-1133">Transmembrane helix</keyword>
<feature type="transmembrane region" description="Helical" evidence="2">
    <location>
        <begin position="135"/>
        <end position="159"/>
    </location>
</feature>
<dbReference type="PROSITE" id="PS50943">
    <property type="entry name" value="HTH_CROC1"/>
    <property type="match status" value="1"/>
</dbReference>
<protein>
    <submittedName>
        <fullName evidence="4">Helix-turn-helix transcriptional regulator</fullName>
    </submittedName>
</protein>
<reference evidence="4" key="2">
    <citation type="journal article" date="2021" name="PeerJ">
        <title>Extensive microbial diversity within the chicken gut microbiome revealed by metagenomics and culture.</title>
        <authorList>
            <person name="Gilroy R."/>
            <person name="Ravi A."/>
            <person name="Getino M."/>
            <person name="Pursley I."/>
            <person name="Horton D.L."/>
            <person name="Alikhan N.F."/>
            <person name="Baker D."/>
            <person name="Gharbi K."/>
            <person name="Hall N."/>
            <person name="Watson M."/>
            <person name="Adriaenssens E.M."/>
            <person name="Foster-Nyarko E."/>
            <person name="Jarju S."/>
            <person name="Secka A."/>
            <person name="Antonio M."/>
            <person name="Oren A."/>
            <person name="Chaudhuri R.R."/>
            <person name="La Ragione R."/>
            <person name="Hildebrand F."/>
            <person name="Pallen M.J."/>
        </authorList>
    </citation>
    <scope>NUCLEOTIDE SEQUENCE</scope>
    <source>
        <strain evidence="4">ChiGjej1B1-1684</strain>
    </source>
</reference>
<dbReference type="Proteomes" id="UP000824118">
    <property type="component" value="Unassembled WGS sequence"/>
</dbReference>
<dbReference type="EMBL" id="DVNG01000051">
    <property type="protein sequence ID" value="HIU50074.1"/>
    <property type="molecule type" value="Genomic_DNA"/>
</dbReference>
<dbReference type="CDD" id="cd00093">
    <property type="entry name" value="HTH_XRE"/>
    <property type="match status" value="1"/>
</dbReference>
<organism evidence="4 5">
    <name type="scientific">Candidatus Limousia pullorum</name>
    <dbReference type="NCBI Taxonomy" id="2840860"/>
    <lineage>
        <taxon>Bacteria</taxon>
        <taxon>Bacillati</taxon>
        <taxon>Bacillota</taxon>
        <taxon>Clostridia</taxon>
        <taxon>Eubacteriales</taxon>
        <taxon>Oscillospiraceae</taxon>
        <taxon>Oscillospiraceae incertae sedis</taxon>
        <taxon>Candidatus Limousia</taxon>
    </lineage>
</organism>
<dbReference type="SMART" id="SM00530">
    <property type="entry name" value="HTH_XRE"/>
    <property type="match status" value="1"/>
</dbReference>
<dbReference type="SUPFAM" id="SSF47413">
    <property type="entry name" value="lambda repressor-like DNA-binding domains"/>
    <property type="match status" value="1"/>
</dbReference>
<gene>
    <name evidence="4" type="ORF">IAD22_03570</name>
</gene>
<dbReference type="Gene3D" id="1.10.260.40">
    <property type="entry name" value="lambda repressor-like DNA-binding domains"/>
    <property type="match status" value="1"/>
</dbReference>
<evidence type="ECO:0000256" key="1">
    <source>
        <dbReference type="ARBA" id="ARBA00023125"/>
    </source>
</evidence>
<feature type="domain" description="HTH cro/C1-type" evidence="3">
    <location>
        <begin position="7"/>
        <end position="61"/>
    </location>
</feature>
<accession>A0A9D1S7F6</accession>
<evidence type="ECO:0000256" key="2">
    <source>
        <dbReference type="SAM" id="Phobius"/>
    </source>
</evidence>
<dbReference type="InterPro" id="IPR001387">
    <property type="entry name" value="Cro/C1-type_HTH"/>
</dbReference>
<name>A0A9D1S7F6_9FIRM</name>
<dbReference type="Pfam" id="PF01381">
    <property type="entry name" value="HTH_3"/>
    <property type="match status" value="1"/>
</dbReference>
<comment type="caution">
    <text evidence="4">The sequence shown here is derived from an EMBL/GenBank/DDBJ whole genome shotgun (WGS) entry which is preliminary data.</text>
</comment>
<evidence type="ECO:0000313" key="5">
    <source>
        <dbReference type="Proteomes" id="UP000824118"/>
    </source>
</evidence>
<evidence type="ECO:0000313" key="4">
    <source>
        <dbReference type="EMBL" id="HIU50074.1"/>
    </source>
</evidence>
<proteinExistence type="predicted"/>
<dbReference type="GO" id="GO:0003677">
    <property type="term" value="F:DNA binding"/>
    <property type="evidence" value="ECO:0007669"/>
    <property type="project" value="UniProtKB-KW"/>
</dbReference>
<keyword evidence="1" id="KW-0238">DNA-binding</keyword>
<dbReference type="PANTHER" id="PTHR46558:SF4">
    <property type="entry name" value="DNA-BIDING PHAGE PROTEIN"/>
    <property type="match status" value="1"/>
</dbReference>
<reference evidence="4" key="1">
    <citation type="submission" date="2020-10" db="EMBL/GenBank/DDBJ databases">
        <authorList>
            <person name="Gilroy R."/>
        </authorList>
    </citation>
    <scope>NUCLEOTIDE SEQUENCE</scope>
    <source>
        <strain evidence="4">ChiGjej1B1-1684</strain>
    </source>
</reference>